<evidence type="ECO:0000313" key="2">
    <source>
        <dbReference type="EMBL" id="KEZ79081.1"/>
    </source>
</evidence>
<reference evidence="2 3" key="1">
    <citation type="submission" date="2013-03" db="EMBL/GenBank/DDBJ databases">
        <title>Salinisphaera hydrothermalis C41B8 Genome Sequencing.</title>
        <authorList>
            <person name="Li C."/>
            <person name="Lai Q."/>
            <person name="Shao Z."/>
        </authorList>
    </citation>
    <scope>NUCLEOTIDE SEQUENCE [LARGE SCALE GENOMIC DNA]</scope>
    <source>
        <strain evidence="2 3">C41B8</strain>
    </source>
</reference>
<dbReference type="RefSeq" id="WP_156962390.1">
    <property type="nucleotide sequence ID" value="NZ_APNK01000002.1"/>
</dbReference>
<proteinExistence type="predicted"/>
<keyword evidence="1" id="KW-0472">Membrane</keyword>
<feature type="transmembrane region" description="Helical" evidence="1">
    <location>
        <begin position="36"/>
        <end position="58"/>
    </location>
</feature>
<keyword evidence="1" id="KW-0812">Transmembrane</keyword>
<dbReference type="EMBL" id="APNK01000002">
    <property type="protein sequence ID" value="KEZ79081.1"/>
    <property type="molecule type" value="Genomic_DNA"/>
</dbReference>
<sequence length="72" mass="7993">MNALNEQLSYLRLWLGIMVVTGISLIGWLLTSLNAAPWYLLIGGIVALMSIAFACWALHFKIESKIAEISEL</sequence>
<accession>A0A084IQU7</accession>
<name>A0A084IQU7_SALHC</name>
<organism evidence="2 3">
    <name type="scientific">Salinisphaera hydrothermalis (strain C41B8)</name>
    <dbReference type="NCBI Taxonomy" id="1304275"/>
    <lineage>
        <taxon>Bacteria</taxon>
        <taxon>Pseudomonadati</taxon>
        <taxon>Pseudomonadota</taxon>
        <taxon>Gammaproteobacteria</taxon>
        <taxon>Salinisphaerales</taxon>
        <taxon>Salinisphaeraceae</taxon>
        <taxon>Salinisphaera</taxon>
    </lineage>
</organism>
<dbReference type="STRING" id="1304275.C41B8_03087"/>
<keyword evidence="3" id="KW-1185">Reference proteome</keyword>
<keyword evidence="1" id="KW-1133">Transmembrane helix</keyword>
<dbReference type="AlphaFoldDB" id="A0A084IQU7"/>
<feature type="transmembrane region" description="Helical" evidence="1">
    <location>
        <begin position="12"/>
        <end position="30"/>
    </location>
</feature>
<evidence type="ECO:0000313" key="3">
    <source>
        <dbReference type="Proteomes" id="UP000028302"/>
    </source>
</evidence>
<dbReference type="Proteomes" id="UP000028302">
    <property type="component" value="Unassembled WGS sequence"/>
</dbReference>
<protein>
    <submittedName>
        <fullName evidence="2">Uncharacterized protein</fullName>
    </submittedName>
</protein>
<dbReference type="OrthoDB" id="7067280at2"/>
<comment type="caution">
    <text evidence="2">The sequence shown here is derived from an EMBL/GenBank/DDBJ whole genome shotgun (WGS) entry which is preliminary data.</text>
</comment>
<evidence type="ECO:0000256" key="1">
    <source>
        <dbReference type="SAM" id="Phobius"/>
    </source>
</evidence>
<gene>
    <name evidence="2" type="ORF">C41B8_03087</name>
</gene>